<evidence type="ECO:0000256" key="5">
    <source>
        <dbReference type="ARBA" id="ARBA00022475"/>
    </source>
</evidence>
<dbReference type="PRINTS" id="PR01853">
    <property type="entry name" value="YAJCTRNLCASE"/>
</dbReference>
<dbReference type="PANTHER" id="PTHR33909">
    <property type="entry name" value="SEC TRANSLOCON ACCESSORY COMPLEX SUBUNIT YAJC"/>
    <property type="match status" value="1"/>
</dbReference>
<dbReference type="eggNOG" id="COG1862">
    <property type="taxonomic scope" value="Bacteria"/>
</dbReference>
<dbReference type="SMART" id="SM01323">
    <property type="entry name" value="YajC"/>
    <property type="match status" value="1"/>
</dbReference>
<keyword evidence="7" id="KW-0653">Protein transport</keyword>
<accession>D4G7Y8</accession>
<evidence type="ECO:0000256" key="8">
    <source>
        <dbReference type="ARBA" id="ARBA00022989"/>
    </source>
</evidence>
<keyword evidence="10 11" id="KW-0472">Membrane</keyword>
<evidence type="ECO:0000256" key="6">
    <source>
        <dbReference type="ARBA" id="ARBA00022692"/>
    </source>
</evidence>
<dbReference type="NCBIfam" id="TIGR00739">
    <property type="entry name" value="yajC"/>
    <property type="match status" value="1"/>
</dbReference>
<dbReference type="KEGG" id="rip:RIEPE_0180"/>
<dbReference type="GO" id="GO:0015031">
    <property type="term" value="P:protein transport"/>
    <property type="evidence" value="ECO:0007669"/>
    <property type="project" value="UniProtKB-KW"/>
</dbReference>
<proteinExistence type="inferred from homology"/>
<dbReference type="AlphaFoldDB" id="D4G7Y8"/>
<dbReference type="Proteomes" id="UP000001700">
    <property type="component" value="Chromosome"/>
</dbReference>
<sequence length="114" mass="12955">MIVKYFIDSAYASTNLHHEKDSPYSLVAMLVLFAIIFYLSIFRPQQKKAKEHKKLMDSITSGDEIITKGGLIGKVDRTHKNSDYLVVMLNDSNKILLHRNFITSILPKGTIDSI</sequence>
<evidence type="ECO:0000256" key="4">
    <source>
        <dbReference type="ARBA" id="ARBA00022448"/>
    </source>
</evidence>
<comment type="subcellular location">
    <subcellularLocation>
        <location evidence="1">Cell membrane</location>
        <topology evidence="1">Single-pass membrane protein</topology>
    </subcellularLocation>
</comment>
<evidence type="ECO:0000313" key="13">
    <source>
        <dbReference type="Proteomes" id="UP000001700"/>
    </source>
</evidence>
<dbReference type="HOGENOM" id="CLU_116157_2_1_6"/>
<dbReference type="EMBL" id="CP001085">
    <property type="protein sequence ID" value="ADD79628.1"/>
    <property type="molecule type" value="Genomic_DNA"/>
</dbReference>
<evidence type="ECO:0000256" key="3">
    <source>
        <dbReference type="ARBA" id="ARBA00014962"/>
    </source>
</evidence>
<protein>
    <recommendedName>
        <fullName evidence="3">Sec translocon accessory complex subunit YajC</fullName>
    </recommendedName>
</protein>
<keyword evidence="9" id="KW-0811">Translocation</keyword>
<comment type="similarity">
    <text evidence="2">Belongs to the YajC family.</text>
</comment>
<dbReference type="PANTHER" id="PTHR33909:SF1">
    <property type="entry name" value="SEC TRANSLOCON ACCESSORY COMPLEX SUBUNIT YAJC"/>
    <property type="match status" value="1"/>
</dbReference>
<evidence type="ECO:0000256" key="7">
    <source>
        <dbReference type="ARBA" id="ARBA00022927"/>
    </source>
</evidence>
<evidence type="ECO:0000256" key="2">
    <source>
        <dbReference type="ARBA" id="ARBA00006742"/>
    </source>
</evidence>
<gene>
    <name evidence="12" type="primary">yajC</name>
    <name evidence="12" type="ordered locus">RIEPE_0180</name>
</gene>
<evidence type="ECO:0000256" key="11">
    <source>
        <dbReference type="SAM" id="Phobius"/>
    </source>
</evidence>
<dbReference type="STRING" id="515618.RIEPE_0180"/>
<dbReference type="Pfam" id="PF02699">
    <property type="entry name" value="YajC"/>
    <property type="match status" value="1"/>
</dbReference>
<keyword evidence="4" id="KW-0813">Transport</keyword>
<organism evidence="12 13">
    <name type="scientific">Riesia pediculicola (strain USDA)</name>
    <dbReference type="NCBI Taxonomy" id="515618"/>
    <lineage>
        <taxon>Bacteria</taxon>
        <taxon>Pseudomonadati</taxon>
        <taxon>Pseudomonadota</taxon>
        <taxon>Gammaproteobacteria</taxon>
        <taxon>Enterobacterales</taxon>
        <taxon>Enterobacteriaceae</taxon>
        <taxon>Candidatus Riesia</taxon>
    </lineage>
</organism>
<evidence type="ECO:0000256" key="10">
    <source>
        <dbReference type="ARBA" id="ARBA00023136"/>
    </source>
</evidence>
<keyword evidence="13" id="KW-1185">Reference proteome</keyword>
<feature type="transmembrane region" description="Helical" evidence="11">
    <location>
        <begin position="24"/>
        <end position="42"/>
    </location>
</feature>
<keyword evidence="8 11" id="KW-1133">Transmembrane helix</keyword>
<keyword evidence="5" id="KW-1003">Cell membrane</keyword>
<dbReference type="InterPro" id="IPR003849">
    <property type="entry name" value="Preprotein_translocase_YajC"/>
</dbReference>
<evidence type="ECO:0000313" key="12">
    <source>
        <dbReference type="EMBL" id="ADD79628.1"/>
    </source>
</evidence>
<keyword evidence="6 11" id="KW-0812">Transmembrane</keyword>
<reference evidence="12" key="1">
    <citation type="submission" date="2008-05" db="EMBL/GenBank/DDBJ databases">
        <title>Genome sequence of Riesia pediculicola USDA.</title>
        <authorList>
            <person name="Kirkness E.F."/>
        </authorList>
    </citation>
    <scope>NUCLEOTIDE SEQUENCE [LARGE SCALE GENOMIC DNA]</scope>
    <source>
        <strain evidence="12">USDA</strain>
    </source>
</reference>
<evidence type="ECO:0000256" key="9">
    <source>
        <dbReference type="ARBA" id="ARBA00023010"/>
    </source>
</evidence>
<evidence type="ECO:0000256" key="1">
    <source>
        <dbReference type="ARBA" id="ARBA00004162"/>
    </source>
</evidence>
<dbReference type="GO" id="GO:0005886">
    <property type="term" value="C:plasma membrane"/>
    <property type="evidence" value="ECO:0007669"/>
    <property type="project" value="UniProtKB-SubCell"/>
</dbReference>
<name>D4G7Y8_RIEPU</name>